<organism evidence="3 4">
    <name type="scientific">Rhodovastum atsumiense</name>
    <dbReference type="NCBI Taxonomy" id="504468"/>
    <lineage>
        <taxon>Bacteria</taxon>
        <taxon>Pseudomonadati</taxon>
        <taxon>Pseudomonadota</taxon>
        <taxon>Alphaproteobacteria</taxon>
        <taxon>Acetobacterales</taxon>
        <taxon>Acetobacteraceae</taxon>
        <taxon>Rhodovastum</taxon>
    </lineage>
</organism>
<dbReference type="InterPro" id="IPR027051">
    <property type="entry name" value="XdhC_Rossmann_dom"/>
</dbReference>
<comment type="caution">
    <text evidence="3">The sequence shown here is derived from an EMBL/GenBank/DDBJ whole genome shotgun (WGS) entry which is preliminary data.</text>
</comment>
<evidence type="ECO:0000313" key="4">
    <source>
        <dbReference type="Proteomes" id="UP000325255"/>
    </source>
</evidence>
<dbReference type="Proteomes" id="UP000325255">
    <property type="component" value="Unassembled WGS sequence"/>
</dbReference>
<dbReference type="InterPro" id="IPR003777">
    <property type="entry name" value="XdhC_CoxI"/>
</dbReference>
<evidence type="ECO:0000313" key="3">
    <source>
        <dbReference type="EMBL" id="KAA5612197.1"/>
    </source>
</evidence>
<accession>A0A5M6IWH8</accession>
<gene>
    <name evidence="3" type="ORF">F1189_11085</name>
</gene>
<dbReference type="Gene3D" id="3.40.50.720">
    <property type="entry name" value="NAD(P)-binding Rossmann-like Domain"/>
    <property type="match status" value="1"/>
</dbReference>
<dbReference type="PANTHER" id="PTHR30388">
    <property type="entry name" value="ALDEHYDE OXIDOREDUCTASE MOLYBDENUM COFACTOR ASSEMBLY PROTEIN"/>
    <property type="match status" value="1"/>
</dbReference>
<dbReference type="RefSeq" id="WP_150040805.1">
    <property type="nucleotide sequence ID" value="NZ_OW485601.1"/>
</dbReference>
<reference evidence="3 4" key="1">
    <citation type="submission" date="2019-09" db="EMBL/GenBank/DDBJ databases">
        <title>Genome sequence of Rhodovastum atsumiense, a diverse member of the Acetobacteraceae family of non-sulfur purple photosynthetic bacteria.</title>
        <authorList>
            <person name="Meyer T."/>
            <person name="Kyndt J."/>
        </authorList>
    </citation>
    <scope>NUCLEOTIDE SEQUENCE [LARGE SCALE GENOMIC DNA]</scope>
    <source>
        <strain evidence="3 4">DSM 21279</strain>
    </source>
</reference>
<dbReference type="InterPro" id="IPR036291">
    <property type="entry name" value="NAD(P)-bd_dom_sf"/>
</dbReference>
<proteinExistence type="predicted"/>
<dbReference type="InterPro" id="IPR052698">
    <property type="entry name" value="MoCofactor_Util/Proc"/>
</dbReference>
<dbReference type="AlphaFoldDB" id="A0A5M6IWH8"/>
<dbReference type="OrthoDB" id="9815497at2"/>
<dbReference type="SUPFAM" id="SSF51735">
    <property type="entry name" value="NAD(P)-binding Rossmann-fold domains"/>
    <property type="match status" value="1"/>
</dbReference>
<feature type="domain" description="XdhC- CoxI" evidence="1">
    <location>
        <begin position="11"/>
        <end position="76"/>
    </location>
</feature>
<feature type="domain" description="XdhC Rossmann" evidence="2">
    <location>
        <begin position="108"/>
        <end position="249"/>
    </location>
</feature>
<protein>
    <submittedName>
        <fullName evidence="3">Xanthine dehydrogenase</fullName>
    </submittedName>
</protein>
<name>A0A5M6IWH8_9PROT</name>
<dbReference type="Pfam" id="PF02625">
    <property type="entry name" value="XdhC_CoxI"/>
    <property type="match status" value="1"/>
</dbReference>
<dbReference type="PANTHER" id="PTHR30388:SF6">
    <property type="entry name" value="XANTHINE DEHYDROGENASE SUBUNIT A-RELATED"/>
    <property type="match status" value="1"/>
</dbReference>
<evidence type="ECO:0000259" key="1">
    <source>
        <dbReference type="Pfam" id="PF02625"/>
    </source>
</evidence>
<evidence type="ECO:0000259" key="2">
    <source>
        <dbReference type="Pfam" id="PF13478"/>
    </source>
</evidence>
<dbReference type="Pfam" id="PF13478">
    <property type="entry name" value="XdhC_C"/>
    <property type="match status" value="1"/>
</dbReference>
<dbReference type="EMBL" id="VWPK01000014">
    <property type="protein sequence ID" value="KAA5612197.1"/>
    <property type="molecule type" value="Genomic_DNA"/>
</dbReference>
<sequence length="294" mass="31254">MDVYEQLIHERAEGRSCALATIVNVVGSIPSYTCAKMLVREDGTIVGTIGGGAAEGRAIAIAREVLETGRPQMISFNLHENPVLDIGMVCGGSLDIFVEAIRPSPTAYIFGGGHIGFIMARLARLVGFEVVVIDDRPEFANRDRFPEVQAVHAGDLAASMEQLRPNRSSLIFIATRGHGLDGQALAWALGTSAGYIGMIGSKRKVITIGKRLMAQGIPAEQFRRVQAPVGLDIGADTPEEIAIAVIAEMIANIRKSEGARPLVRTMADLMARVPASGQVHLVGTDSDTEELGAA</sequence>
<keyword evidence="4" id="KW-1185">Reference proteome</keyword>